<feature type="transmembrane region" description="Helical" evidence="7">
    <location>
        <begin position="309"/>
        <end position="330"/>
    </location>
</feature>
<reference evidence="8 9" key="1">
    <citation type="journal article" date="2012" name="Int. J. Syst. Evol. Microbiol.">
        <title>Flammeovirga pacifica sp. nov., isolated from deep-sea sediment.</title>
        <authorList>
            <person name="Xu H."/>
            <person name="Fu Y."/>
            <person name="Yang N."/>
            <person name="Ding Z."/>
            <person name="Lai Q."/>
            <person name="Zeng R."/>
        </authorList>
    </citation>
    <scope>NUCLEOTIDE SEQUENCE [LARGE SCALE GENOMIC DNA]</scope>
    <source>
        <strain evidence="9">DSM 24597 / LMG 26175 / WPAGA1</strain>
    </source>
</reference>
<evidence type="ECO:0000256" key="3">
    <source>
        <dbReference type="ARBA" id="ARBA00022475"/>
    </source>
</evidence>
<dbReference type="PROSITE" id="PS01022">
    <property type="entry name" value="PTR2_1"/>
    <property type="match status" value="1"/>
</dbReference>
<evidence type="ECO:0000313" key="8">
    <source>
        <dbReference type="EMBL" id="OHX67308.1"/>
    </source>
</evidence>
<dbReference type="RefSeq" id="WP_139263057.1">
    <property type="nucleotide sequence ID" value="NZ_JRYR02000001.1"/>
</dbReference>
<dbReference type="Gene3D" id="1.20.1250.20">
    <property type="entry name" value="MFS general substrate transporter like domains"/>
    <property type="match status" value="1"/>
</dbReference>
<comment type="caution">
    <text evidence="8">The sequence shown here is derived from an EMBL/GenBank/DDBJ whole genome shotgun (WGS) entry which is preliminary data.</text>
</comment>
<evidence type="ECO:0000256" key="6">
    <source>
        <dbReference type="ARBA" id="ARBA00023136"/>
    </source>
</evidence>
<evidence type="ECO:0000256" key="4">
    <source>
        <dbReference type="ARBA" id="ARBA00022692"/>
    </source>
</evidence>
<feature type="transmembrane region" description="Helical" evidence="7">
    <location>
        <begin position="54"/>
        <end position="74"/>
    </location>
</feature>
<dbReference type="GO" id="GO:0006857">
    <property type="term" value="P:oligopeptide transport"/>
    <property type="evidence" value="ECO:0007669"/>
    <property type="project" value="InterPro"/>
</dbReference>
<feature type="transmembrane region" description="Helical" evidence="7">
    <location>
        <begin position="20"/>
        <end position="42"/>
    </location>
</feature>
<feature type="transmembrane region" description="Helical" evidence="7">
    <location>
        <begin position="94"/>
        <end position="122"/>
    </location>
</feature>
<dbReference type="PANTHER" id="PTHR23517:SF15">
    <property type="entry name" value="PROTON-DEPENDENT OLIGOPEPTIDE FAMILY TRANSPORT PROTEIN"/>
    <property type="match status" value="1"/>
</dbReference>
<comment type="subcellular location">
    <subcellularLocation>
        <location evidence="1">Cell membrane</location>
        <topology evidence="1">Multi-pass membrane protein</topology>
    </subcellularLocation>
</comment>
<evidence type="ECO:0000256" key="2">
    <source>
        <dbReference type="ARBA" id="ARBA00022448"/>
    </source>
</evidence>
<feature type="transmembrane region" description="Helical" evidence="7">
    <location>
        <begin position="253"/>
        <end position="274"/>
    </location>
</feature>
<feature type="transmembrane region" description="Helical" evidence="7">
    <location>
        <begin position="281"/>
        <end position="297"/>
    </location>
</feature>
<keyword evidence="9" id="KW-1185">Reference proteome</keyword>
<keyword evidence="4 7" id="KW-0812">Transmembrane</keyword>
<dbReference type="Pfam" id="PF07690">
    <property type="entry name" value="MFS_1"/>
    <property type="match status" value="1"/>
</dbReference>
<dbReference type="STRING" id="915059.NH26_13625"/>
<protein>
    <recommendedName>
        <fullName evidence="10">Major facilitator superfamily (MFS) profile domain-containing protein</fullName>
    </recommendedName>
</protein>
<dbReference type="GO" id="GO:0022857">
    <property type="term" value="F:transmembrane transporter activity"/>
    <property type="evidence" value="ECO:0007669"/>
    <property type="project" value="InterPro"/>
</dbReference>
<dbReference type="GO" id="GO:0005886">
    <property type="term" value="C:plasma membrane"/>
    <property type="evidence" value="ECO:0007669"/>
    <property type="project" value="UniProtKB-SubCell"/>
</dbReference>
<feature type="transmembrane region" description="Helical" evidence="7">
    <location>
        <begin position="342"/>
        <end position="358"/>
    </location>
</feature>
<evidence type="ECO:0000256" key="5">
    <source>
        <dbReference type="ARBA" id="ARBA00022989"/>
    </source>
</evidence>
<dbReference type="InterPro" id="IPR036259">
    <property type="entry name" value="MFS_trans_sf"/>
</dbReference>
<evidence type="ECO:0000256" key="1">
    <source>
        <dbReference type="ARBA" id="ARBA00004651"/>
    </source>
</evidence>
<keyword evidence="6 7" id="KW-0472">Membrane</keyword>
<keyword evidence="3" id="KW-1003">Cell membrane</keyword>
<sequence length="366" mass="40546">MNTSATITDSKNIKVSIKYGLSILFNKLGYYGFRSIFIFFMIGETMNLSRAEAYEIYGSFTVGIFASQLIGGFLGDILIGNKKAIILGGLLQVIGISLLCLNSITSLYLGLLLFCIGNGLYLPNFYSNYSKSFLDNSKFMDSAFLGIAIVTNIGAFLGVFIIGSIADSYGHTVCFILSALFILISILPIYKSKNSNKEPTNTTKGSLLKRVLIINALLIVSGLFWLSFEYSYYALENLRSAAVNIYDTQQITQIGTTFSNILYVVAFIVFSFLIIKSKYKIWIGVIVLILSLLLTIYTKSTSFSEFTSAQAFISISFLFALSEVLIVPIAKSLLTKYGQPKYYAILFGLVAIINLWVTKMSNLLFQ</sequence>
<name>A0A1S1Z209_FLAPC</name>
<dbReference type="AlphaFoldDB" id="A0A1S1Z209"/>
<dbReference type="SUPFAM" id="SSF103473">
    <property type="entry name" value="MFS general substrate transporter"/>
    <property type="match status" value="1"/>
</dbReference>
<dbReference type="InterPro" id="IPR050171">
    <property type="entry name" value="MFS_Transporters"/>
</dbReference>
<evidence type="ECO:0000313" key="9">
    <source>
        <dbReference type="Proteomes" id="UP000179797"/>
    </source>
</evidence>
<dbReference type="EMBL" id="JRYR02000001">
    <property type="protein sequence ID" value="OHX67308.1"/>
    <property type="molecule type" value="Genomic_DNA"/>
</dbReference>
<accession>A0A1S1Z209</accession>
<evidence type="ECO:0000256" key="7">
    <source>
        <dbReference type="SAM" id="Phobius"/>
    </source>
</evidence>
<proteinExistence type="predicted"/>
<dbReference type="InterPro" id="IPR011701">
    <property type="entry name" value="MFS"/>
</dbReference>
<dbReference type="PANTHER" id="PTHR23517">
    <property type="entry name" value="RESISTANCE PROTEIN MDTM, PUTATIVE-RELATED-RELATED"/>
    <property type="match status" value="1"/>
</dbReference>
<keyword evidence="5 7" id="KW-1133">Transmembrane helix</keyword>
<dbReference type="OrthoDB" id="1160395at2"/>
<dbReference type="Proteomes" id="UP000179797">
    <property type="component" value="Unassembled WGS sequence"/>
</dbReference>
<evidence type="ECO:0008006" key="10">
    <source>
        <dbReference type="Google" id="ProtNLM"/>
    </source>
</evidence>
<dbReference type="InterPro" id="IPR018456">
    <property type="entry name" value="PTR2_symporter_CS"/>
</dbReference>
<feature type="transmembrane region" description="Helical" evidence="7">
    <location>
        <begin position="211"/>
        <end position="233"/>
    </location>
</feature>
<feature type="transmembrane region" description="Helical" evidence="7">
    <location>
        <begin position="169"/>
        <end position="190"/>
    </location>
</feature>
<organism evidence="8 9">
    <name type="scientific">Flammeovirga pacifica</name>
    <dbReference type="NCBI Taxonomy" id="915059"/>
    <lineage>
        <taxon>Bacteria</taxon>
        <taxon>Pseudomonadati</taxon>
        <taxon>Bacteroidota</taxon>
        <taxon>Cytophagia</taxon>
        <taxon>Cytophagales</taxon>
        <taxon>Flammeovirgaceae</taxon>
        <taxon>Flammeovirga</taxon>
    </lineage>
</organism>
<feature type="transmembrane region" description="Helical" evidence="7">
    <location>
        <begin position="143"/>
        <end position="163"/>
    </location>
</feature>
<gene>
    <name evidence="8" type="ORF">NH26_13625</name>
</gene>
<keyword evidence="2" id="KW-0813">Transport</keyword>